<reference evidence="1" key="2">
    <citation type="submission" date="2013-05" db="EMBL/GenBank/DDBJ databases">
        <authorList>
            <person name="Carter J.-M."/>
            <person name="Baker S.C."/>
            <person name="Pink R."/>
            <person name="Carter D.R.F."/>
            <person name="Collins A."/>
            <person name="Tomlin J."/>
            <person name="Gibbs M."/>
            <person name="Breuker C.J."/>
        </authorList>
    </citation>
    <scope>NUCLEOTIDE SEQUENCE</scope>
    <source>
        <tissue evidence="1">Ovary</tissue>
    </source>
</reference>
<dbReference type="EMBL" id="GAIX01009185">
    <property type="protein sequence ID" value="JAA83375.1"/>
    <property type="molecule type" value="Transcribed_RNA"/>
</dbReference>
<evidence type="ECO:0000313" key="1">
    <source>
        <dbReference type="EMBL" id="JAA83375.1"/>
    </source>
</evidence>
<proteinExistence type="predicted"/>
<organism evidence="1">
    <name type="scientific">Pararge aegeria</name>
    <name type="common">speckled wood butterfly</name>
    <dbReference type="NCBI Taxonomy" id="116150"/>
    <lineage>
        <taxon>Eukaryota</taxon>
        <taxon>Metazoa</taxon>
        <taxon>Ecdysozoa</taxon>
        <taxon>Arthropoda</taxon>
        <taxon>Hexapoda</taxon>
        <taxon>Insecta</taxon>
        <taxon>Pterygota</taxon>
        <taxon>Neoptera</taxon>
        <taxon>Endopterygota</taxon>
        <taxon>Lepidoptera</taxon>
        <taxon>Glossata</taxon>
        <taxon>Ditrysia</taxon>
        <taxon>Papilionoidea</taxon>
        <taxon>Nymphalidae</taxon>
        <taxon>Satyrinae</taxon>
        <taxon>Satyrini</taxon>
        <taxon>Parargina</taxon>
        <taxon>Pararge</taxon>
    </lineage>
</organism>
<reference evidence="1" key="1">
    <citation type="journal article" date="2013" name="BMC Genomics">
        <title>Unscrambling butterfly oogenesis.</title>
        <authorList>
            <person name="Carter J.M."/>
            <person name="Baker S.C."/>
            <person name="Pink R."/>
            <person name="Carter D.R."/>
            <person name="Collins A."/>
            <person name="Tomlin J."/>
            <person name="Gibbs M."/>
            <person name="Breuker C.J."/>
        </authorList>
    </citation>
    <scope>NUCLEOTIDE SEQUENCE</scope>
    <source>
        <tissue evidence="1">Ovary</tissue>
    </source>
</reference>
<sequence>MLKWAEQSKFNKLPCHTLPKKIKASFKEGRIQGKCCIQGSLERMSPSLYRCVRRTSTTLDTCWFNGGLTYTQV</sequence>
<dbReference type="AlphaFoldDB" id="S4P985"/>
<accession>S4P985</accession>
<name>S4P985_9NEOP</name>
<protein>
    <submittedName>
        <fullName evidence="1">Uncharacterized protein</fullName>
    </submittedName>
</protein>